<feature type="compositionally biased region" description="Basic and acidic residues" evidence="1">
    <location>
        <begin position="14"/>
        <end position="23"/>
    </location>
</feature>
<evidence type="ECO:0000256" key="1">
    <source>
        <dbReference type="SAM" id="MobiDB-lite"/>
    </source>
</evidence>
<organism evidence="2 3">
    <name type="scientific">Guptibacillus hwajinpoensis</name>
    <dbReference type="NCBI Taxonomy" id="208199"/>
    <lineage>
        <taxon>Bacteria</taxon>
        <taxon>Bacillati</taxon>
        <taxon>Bacillota</taxon>
        <taxon>Bacilli</taxon>
        <taxon>Bacillales</taxon>
        <taxon>Guptibacillaceae</taxon>
        <taxon>Guptibacillus</taxon>
    </lineage>
</organism>
<sequence>MSLLFGKGMQAFEQDAKAEKEKVQTAPGAQFNKKSRLKQKPTKI</sequence>
<feature type="region of interest" description="Disordered" evidence="1">
    <location>
        <begin position="14"/>
        <end position="44"/>
    </location>
</feature>
<feature type="compositionally biased region" description="Basic residues" evidence="1">
    <location>
        <begin position="33"/>
        <end position="44"/>
    </location>
</feature>
<dbReference type="GeneID" id="301326874"/>
<accession>A0ABU0K1M2</accession>
<reference evidence="2" key="1">
    <citation type="submission" date="2023-07" db="EMBL/GenBank/DDBJ databases">
        <title>Genomic Encyclopedia of Type Strains, Phase IV (KMG-IV): sequencing the most valuable type-strain genomes for metagenomic binning, comparative biology and taxonomic classification.</title>
        <authorList>
            <person name="Goeker M."/>
        </authorList>
    </citation>
    <scope>NUCLEOTIDE SEQUENCE [LARGE SCALE GENOMIC DNA]</scope>
    <source>
        <strain evidence="2">JSM 076093</strain>
    </source>
</reference>
<comment type="caution">
    <text evidence="2">The sequence shown here is derived from an EMBL/GenBank/DDBJ whole genome shotgun (WGS) entry which is preliminary data.</text>
</comment>
<dbReference type="RefSeq" id="WP_269082686.1">
    <property type="nucleotide sequence ID" value="NZ_CP119526.1"/>
</dbReference>
<dbReference type="EMBL" id="JAUSWM010000003">
    <property type="protein sequence ID" value="MDQ0483179.1"/>
    <property type="molecule type" value="Genomic_DNA"/>
</dbReference>
<gene>
    <name evidence="2" type="ORF">QO000_002151</name>
</gene>
<protein>
    <submittedName>
        <fullName evidence="2">Uncharacterized protein</fullName>
    </submittedName>
</protein>
<evidence type="ECO:0000313" key="3">
    <source>
        <dbReference type="Proteomes" id="UP001226720"/>
    </source>
</evidence>
<proteinExistence type="predicted"/>
<name>A0ABU0K1M2_9BACL</name>
<dbReference type="Proteomes" id="UP001226720">
    <property type="component" value="Unassembled WGS sequence"/>
</dbReference>
<keyword evidence="3" id="KW-1185">Reference proteome</keyword>
<evidence type="ECO:0000313" key="2">
    <source>
        <dbReference type="EMBL" id="MDQ0483179.1"/>
    </source>
</evidence>